<dbReference type="InterPro" id="IPR029061">
    <property type="entry name" value="THDP-binding"/>
</dbReference>
<dbReference type="NCBIfam" id="NF008907">
    <property type="entry name" value="PRK12270.1"/>
    <property type="match status" value="1"/>
</dbReference>
<accession>A0A3A1YDX5</accession>
<dbReference type="PANTHER" id="PTHR23152">
    <property type="entry name" value="2-OXOGLUTARATE DEHYDROGENASE"/>
    <property type="match status" value="1"/>
</dbReference>
<evidence type="ECO:0000256" key="6">
    <source>
        <dbReference type="ARBA" id="ARBA00023052"/>
    </source>
</evidence>
<dbReference type="PIRSF" id="PIRSF000157">
    <property type="entry name" value="Oxoglu_dh_E1"/>
    <property type="match status" value="1"/>
</dbReference>
<protein>
    <recommendedName>
        <fullName evidence="4">oxoglutarate dehydrogenase (succinyl-transferring)</fullName>
        <ecNumber evidence="4">1.2.4.2</ecNumber>
    </recommendedName>
</protein>
<dbReference type="PANTHER" id="PTHR23152:SF4">
    <property type="entry name" value="2-OXOADIPATE DEHYDROGENASE COMPLEX COMPONENT E1"/>
    <property type="match status" value="1"/>
</dbReference>
<sequence>MWRKSLEDWLSSSSLSGFNQLYIEQLYEQYAVDPSSIDPNWAQLFNDLEEGALIKKSRYYDVLNRDENVACANLIETYRNYGHLIANIDPLHLWRRNQSVPFNLIDFNLHPDNEISLSTAFAGNKKYVIADLYQKLREIYAGNIGYEFSHISNLAVKEWLTKAIENNNLELTYVEKVRMLNRLVRAETLEAVLNNKFPGAKRFSLEGLESFIVLLDTLYQLAADNNYRDIYLGMAHRGRLNALVNNFGMPINELFDLFNGKASLDGKLYAGDVKYHLGRDVEFIKTSVVNNAKNKIVDNAPQDTLNAHLLFNPSHLEFVNAVVMGAVRAKESYYNQVENNDEYTNRGDFGVSKATDYVLPVYTHGDSAVSGQGLIQEMLNMSNTRAYSVGGGIHLVLNNQIGFTTSNTKDTRSSIYATDIAKMIDAPIFHVNAEDLDAVVRVATLAFNYRQRYKKDVFIDLVGYRRQGHNEADDPKVTQPQMYALIGNKELLSTEYANKLHKLGILERDYLEQIRKSIYNELALGKDSLVIGNLQVNKSLVPQEGFTKAPMTQEGRQYSCEPYARLSERELTDLAYAVNEYPDSYVLPNTLDRMYKQRDKSLKQQKPLLWGQVELLAYASLLSLGKNIRLSGEDAGRGTFFHRGAVINDVNNERDYIPLLNIAKQYNAKFEVWDSTLSETGVLAFEYGYSINDPQTLVLWEAQFGDFANVAQPIIDQFIVSGETKWDQVSGLTLLLPHGFEGQGSEHSSARIERFLQLCANNNMQVVVPTTAANMYHLLMQQGMRQNKKPLLIFTPKSLLRNEAAGVTIKDLAHSDFTPLYSNLQKEQLAKTEKLVITVGKIRYAVEQKLQDLANDTIQQVHIEQLYPFPQAQLEKIIKKMPNLKLVEWVQDEPQNQGAWNFVLPYLLQSLIDKGQQIRINYNGRAASAAPATAYAQVHKEQEAEILNNLENVNNFIF</sequence>
<dbReference type="SUPFAM" id="SSF52518">
    <property type="entry name" value="Thiamin diphosphate-binding fold (THDP-binding)"/>
    <property type="match status" value="2"/>
</dbReference>
<dbReference type="InterPro" id="IPR011603">
    <property type="entry name" value="2oxoglutarate_DH_E1"/>
</dbReference>
<dbReference type="GO" id="GO:0045252">
    <property type="term" value="C:oxoglutarate dehydrogenase complex"/>
    <property type="evidence" value="ECO:0007669"/>
    <property type="project" value="TreeGrafter"/>
</dbReference>
<keyword evidence="6" id="KW-0786">Thiamine pyrophosphate</keyword>
<dbReference type="InterPro" id="IPR031717">
    <property type="entry name" value="ODO-1/KGD_C"/>
</dbReference>
<keyword evidence="5" id="KW-0560">Oxidoreductase</keyword>
<keyword evidence="9" id="KW-1185">Reference proteome</keyword>
<dbReference type="Pfam" id="PF16078">
    <property type="entry name" value="2-oxogl_dehyd_N"/>
    <property type="match status" value="1"/>
</dbReference>
<dbReference type="Pfam" id="PF02779">
    <property type="entry name" value="Transket_pyr"/>
    <property type="match status" value="1"/>
</dbReference>
<evidence type="ECO:0000256" key="4">
    <source>
        <dbReference type="ARBA" id="ARBA00012280"/>
    </source>
</evidence>
<evidence type="ECO:0000313" key="9">
    <source>
        <dbReference type="Proteomes" id="UP000265916"/>
    </source>
</evidence>
<comment type="caution">
    <text evidence="8">The sequence shown here is derived from an EMBL/GenBank/DDBJ whole genome shotgun (WGS) entry which is preliminary data.</text>
</comment>
<dbReference type="Gene3D" id="3.40.50.11610">
    <property type="entry name" value="Multifunctional 2-oxoglutarate metabolism enzyme, C-terminal domain"/>
    <property type="match status" value="1"/>
</dbReference>
<comment type="cofactor">
    <cofactor evidence="1">
        <name>thiamine diphosphate</name>
        <dbReference type="ChEBI" id="CHEBI:58937"/>
    </cofactor>
</comment>
<dbReference type="InterPro" id="IPR005475">
    <property type="entry name" value="Transketolase-like_Pyr-bd"/>
</dbReference>
<dbReference type="Gene3D" id="1.10.287.1150">
    <property type="entry name" value="TPP helical domain"/>
    <property type="match status" value="1"/>
</dbReference>
<dbReference type="EMBL" id="NRJG01000109">
    <property type="protein sequence ID" value="RIY36423.1"/>
    <property type="molecule type" value="Genomic_DNA"/>
</dbReference>
<name>A0A3A1YDX5_9GAMM</name>
<feature type="domain" description="Transketolase-like pyrimidine-binding" evidence="7">
    <location>
        <begin position="608"/>
        <end position="802"/>
    </location>
</feature>
<dbReference type="OrthoDB" id="9759785at2"/>
<dbReference type="GO" id="GO:0004591">
    <property type="term" value="F:oxoglutarate dehydrogenase (succinyl-transferring) activity"/>
    <property type="evidence" value="ECO:0007669"/>
    <property type="project" value="UniProtKB-EC"/>
</dbReference>
<comment type="similarity">
    <text evidence="3">Belongs to the alpha-ketoglutarate dehydrogenase family.</text>
</comment>
<dbReference type="SMART" id="SM00861">
    <property type="entry name" value="Transket_pyr"/>
    <property type="match status" value="1"/>
</dbReference>
<evidence type="ECO:0000256" key="1">
    <source>
        <dbReference type="ARBA" id="ARBA00001964"/>
    </source>
</evidence>
<organism evidence="8 9">
    <name type="scientific">Psittacicella hinzii</name>
    <dbReference type="NCBI Taxonomy" id="2028575"/>
    <lineage>
        <taxon>Bacteria</taxon>
        <taxon>Pseudomonadati</taxon>
        <taxon>Pseudomonadota</taxon>
        <taxon>Gammaproteobacteria</taxon>
        <taxon>Pasteurellales</taxon>
        <taxon>Psittacicellaceae</taxon>
        <taxon>Psittacicella</taxon>
    </lineage>
</organism>
<dbReference type="RefSeq" id="WP_119531943.1">
    <property type="nucleotide sequence ID" value="NZ_JBHSSP010000005.1"/>
</dbReference>
<evidence type="ECO:0000256" key="3">
    <source>
        <dbReference type="ARBA" id="ARBA00006936"/>
    </source>
</evidence>
<reference evidence="8 9" key="1">
    <citation type="submission" date="2017-08" db="EMBL/GenBank/DDBJ databases">
        <title>Reclassification of Bisgaard taxon 37 and 44.</title>
        <authorList>
            <person name="Christensen H."/>
        </authorList>
    </citation>
    <scope>NUCLEOTIDE SEQUENCE [LARGE SCALE GENOMIC DNA]</scope>
    <source>
        <strain evidence="8 9">111</strain>
    </source>
</reference>
<dbReference type="AlphaFoldDB" id="A0A3A1YDX5"/>
<evidence type="ECO:0000313" key="8">
    <source>
        <dbReference type="EMBL" id="RIY36423.1"/>
    </source>
</evidence>
<evidence type="ECO:0000259" key="7">
    <source>
        <dbReference type="SMART" id="SM00861"/>
    </source>
</evidence>
<dbReference type="NCBIfam" id="TIGR00239">
    <property type="entry name" value="2oxo_dh_E1"/>
    <property type="match status" value="1"/>
</dbReference>
<dbReference type="GO" id="GO:0030976">
    <property type="term" value="F:thiamine pyrophosphate binding"/>
    <property type="evidence" value="ECO:0007669"/>
    <property type="project" value="InterPro"/>
</dbReference>
<evidence type="ECO:0000256" key="5">
    <source>
        <dbReference type="ARBA" id="ARBA00023002"/>
    </source>
</evidence>
<dbReference type="Pfam" id="PF00676">
    <property type="entry name" value="E1_dh"/>
    <property type="match status" value="1"/>
</dbReference>
<evidence type="ECO:0000256" key="2">
    <source>
        <dbReference type="ARBA" id="ARBA00003906"/>
    </source>
</evidence>
<dbReference type="InterPro" id="IPR042179">
    <property type="entry name" value="KGD_C_sf"/>
</dbReference>
<dbReference type="Gene3D" id="3.40.50.970">
    <property type="match status" value="1"/>
</dbReference>
<proteinExistence type="inferred from homology"/>
<dbReference type="InterPro" id="IPR001017">
    <property type="entry name" value="DH_E1"/>
</dbReference>
<dbReference type="InterPro" id="IPR032106">
    <property type="entry name" value="2-oxogl_dehyd_N"/>
</dbReference>
<dbReference type="GO" id="GO:0005829">
    <property type="term" value="C:cytosol"/>
    <property type="evidence" value="ECO:0007669"/>
    <property type="project" value="TreeGrafter"/>
</dbReference>
<dbReference type="EC" id="1.2.4.2" evidence="4"/>
<comment type="function">
    <text evidence="2">E1 component of the 2-oxoglutarate dehydrogenase (OGDH) complex which catalyzes the decarboxylation of 2-oxoglutarate, the first step in the conversion of 2-oxoglutarate to succinyl-CoA and CO(2).</text>
</comment>
<dbReference type="Pfam" id="PF16870">
    <property type="entry name" value="OxoGdeHyase_C"/>
    <property type="match status" value="1"/>
</dbReference>
<dbReference type="NCBIfam" id="NF006914">
    <property type="entry name" value="PRK09404.1"/>
    <property type="match status" value="1"/>
</dbReference>
<dbReference type="GO" id="GO:0006099">
    <property type="term" value="P:tricarboxylic acid cycle"/>
    <property type="evidence" value="ECO:0007669"/>
    <property type="project" value="TreeGrafter"/>
</dbReference>
<dbReference type="Proteomes" id="UP000265916">
    <property type="component" value="Unassembled WGS sequence"/>
</dbReference>
<gene>
    <name evidence="8" type="ORF">CKF58_05930</name>
</gene>
<dbReference type="Gene3D" id="3.40.50.12470">
    <property type="match status" value="1"/>
</dbReference>